<name>A0ABN7X9Z8_GIGMA</name>
<evidence type="ECO:0000313" key="1">
    <source>
        <dbReference type="EMBL" id="CAG8851689.1"/>
    </source>
</evidence>
<dbReference type="Proteomes" id="UP000789901">
    <property type="component" value="Unassembled WGS sequence"/>
</dbReference>
<feature type="non-terminal residue" evidence="1">
    <location>
        <position position="221"/>
    </location>
</feature>
<organism evidence="1 2">
    <name type="scientific">Gigaspora margarita</name>
    <dbReference type="NCBI Taxonomy" id="4874"/>
    <lineage>
        <taxon>Eukaryota</taxon>
        <taxon>Fungi</taxon>
        <taxon>Fungi incertae sedis</taxon>
        <taxon>Mucoromycota</taxon>
        <taxon>Glomeromycotina</taxon>
        <taxon>Glomeromycetes</taxon>
        <taxon>Diversisporales</taxon>
        <taxon>Gigasporaceae</taxon>
        <taxon>Gigaspora</taxon>
    </lineage>
</organism>
<proteinExistence type="predicted"/>
<reference evidence="1 2" key="1">
    <citation type="submission" date="2021-06" db="EMBL/GenBank/DDBJ databases">
        <authorList>
            <person name="Kallberg Y."/>
            <person name="Tangrot J."/>
            <person name="Rosling A."/>
        </authorList>
    </citation>
    <scope>NUCLEOTIDE SEQUENCE [LARGE SCALE GENOMIC DNA]</scope>
    <source>
        <strain evidence="1 2">120-4 pot B 10/14</strain>
    </source>
</reference>
<dbReference type="EMBL" id="CAJVQB010107368">
    <property type="protein sequence ID" value="CAG8851689.1"/>
    <property type="molecule type" value="Genomic_DNA"/>
</dbReference>
<evidence type="ECO:0000313" key="2">
    <source>
        <dbReference type="Proteomes" id="UP000789901"/>
    </source>
</evidence>
<gene>
    <name evidence="1" type="ORF">GMARGA_LOCUS40869</name>
</gene>
<comment type="caution">
    <text evidence="1">The sequence shown here is derived from an EMBL/GenBank/DDBJ whole genome shotgun (WGS) entry which is preliminary data.</text>
</comment>
<feature type="non-terminal residue" evidence="1">
    <location>
        <position position="1"/>
    </location>
</feature>
<sequence>QNKVKLVTIEDESSSPVNSDVEAINKNNQSSFDTNFGHLSIEILKFLYYELGISDVDTKQNLVNRLGNEAKKINGLSGLENSGKEKQWRQMFKANMDADQAFANVFGTPLSDNGNPFAKIGDDFPPQMFSSGESPFTGLLLDKALLFKQVEYVQLARQVALERADIVRVADEDGWGVAAKMALEDSIDPMSELFSRKCERARMAMHLFSKNKCSKVSSSLY</sequence>
<keyword evidence="2" id="KW-1185">Reference proteome</keyword>
<protein>
    <submittedName>
        <fullName evidence="1">12006_t:CDS:1</fullName>
    </submittedName>
</protein>
<accession>A0ABN7X9Z8</accession>